<dbReference type="AlphaFoldDB" id="A0A2U8Q441"/>
<feature type="domain" description="HTH luxR-type" evidence="4">
    <location>
        <begin position="315"/>
        <end position="372"/>
    </location>
</feature>
<dbReference type="InterPro" id="IPR000792">
    <property type="entry name" value="Tscrpt_reg_LuxR_C"/>
</dbReference>
<organism evidence="5 6">
    <name type="scientific">Bradyrhizobium amphicarpaeae</name>
    <dbReference type="NCBI Taxonomy" id="1404768"/>
    <lineage>
        <taxon>Bacteria</taxon>
        <taxon>Pseudomonadati</taxon>
        <taxon>Pseudomonadota</taxon>
        <taxon>Alphaproteobacteria</taxon>
        <taxon>Hyphomicrobiales</taxon>
        <taxon>Nitrobacteraceae</taxon>
        <taxon>Bradyrhizobium</taxon>
    </lineage>
</organism>
<reference evidence="5 6" key="1">
    <citation type="journal article" date="2017" name="Syst. Appl. Microbiol.">
        <title>Soybeans inoculated with root zone soils of Canadian native legumes harbour diverse and novel Bradyrhizobium spp. that possess agricultural potential.</title>
        <authorList>
            <person name="Bromfield E.S.P."/>
            <person name="Cloutier S."/>
            <person name="Tambong J.T."/>
            <person name="Tran Thi T.V."/>
        </authorList>
    </citation>
    <scope>NUCLEOTIDE SEQUENCE [LARGE SCALE GENOMIC DNA]</scope>
    <source>
        <strain evidence="5 6">39S1MB</strain>
    </source>
</reference>
<dbReference type="GO" id="GO:0003677">
    <property type="term" value="F:DNA binding"/>
    <property type="evidence" value="ECO:0007669"/>
    <property type="project" value="UniProtKB-KW"/>
</dbReference>
<evidence type="ECO:0000313" key="6">
    <source>
        <dbReference type="Proteomes" id="UP000215884"/>
    </source>
</evidence>
<keyword evidence="2" id="KW-0238">DNA-binding</keyword>
<reference evidence="5 6" key="2">
    <citation type="journal article" date="2019" name="Int. J. Syst. Evol. Microbiol.">
        <title>Description and complete genome sequence of Bradyrhizobium amphicarpaeae sp. nov., harbouring photosystem and nitrogen-fixation genes.</title>
        <authorList>
            <person name="Bromfield E.S.P."/>
            <person name="Cloutier S."/>
            <person name="Nguyen H.D.T."/>
        </authorList>
    </citation>
    <scope>NUCLEOTIDE SEQUENCE [LARGE SCALE GENOMIC DNA]</scope>
    <source>
        <strain evidence="5 6">39S1MB</strain>
    </source>
</reference>
<dbReference type="EMBL" id="CP029426">
    <property type="protein sequence ID" value="AWM04903.1"/>
    <property type="molecule type" value="Genomic_DNA"/>
</dbReference>
<dbReference type="InterPro" id="IPR016032">
    <property type="entry name" value="Sig_transdc_resp-reg_C-effctor"/>
</dbReference>
<proteinExistence type="predicted"/>
<dbReference type="SUPFAM" id="SSF46894">
    <property type="entry name" value="C-terminal effector domain of the bipartite response regulators"/>
    <property type="match status" value="1"/>
</dbReference>
<evidence type="ECO:0000313" key="5">
    <source>
        <dbReference type="EMBL" id="AWM04903.1"/>
    </source>
</evidence>
<dbReference type="PANTHER" id="PTHR44688">
    <property type="entry name" value="DNA-BINDING TRANSCRIPTIONAL ACTIVATOR DEVR_DOSR"/>
    <property type="match status" value="1"/>
</dbReference>
<dbReference type="PANTHER" id="PTHR44688:SF16">
    <property type="entry name" value="DNA-BINDING TRANSCRIPTIONAL ACTIVATOR DEVR_DOSR"/>
    <property type="match status" value="1"/>
</dbReference>
<dbReference type="SMART" id="SM00421">
    <property type="entry name" value="HTH_LUXR"/>
    <property type="match status" value="1"/>
</dbReference>
<keyword evidence="1" id="KW-0805">Transcription regulation</keyword>
<dbReference type="Pfam" id="PF00196">
    <property type="entry name" value="GerE"/>
    <property type="match status" value="1"/>
</dbReference>
<keyword evidence="6" id="KW-1185">Reference proteome</keyword>
<dbReference type="OrthoDB" id="5497412at2"/>
<dbReference type="Gene3D" id="1.10.10.10">
    <property type="entry name" value="Winged helix-like DNA-binding domain superfamily/Winged helix DNA-binding domain"/>
    <property type="match status" value="1"/>
</dbReference>
<accession>A0A2U8Q441</accession>
<sequence length="381" mass="40914">MKLAVTSESALLSELIGLVYDAALDPTLWPRALEQACLFVGGSSGILFWHDAATQQSAVLYSFNEEPQYTKLYFGKYLPLNPCFPAASFVEAGIVCASTDLVPFDEMVETRFYKEWMRPQGLIDALATNLEKSAMRSSILAVRMHEEHGLADAEDRRRLALIVPHFQRAVSIGRLFDQSRATQAVLTQTLDNVTAAVFLVGPNGRLVFTNAPGRAMLDEASLLTERNGNLAAVASEAQRALRDALATVESGSATVGGGGPISLSAALSGHWFGDVLPLTSGDRQRTGALHSAVAAVFVRKSSPASPPPLEALAKLYKLTASEIRVIDAIMKASGVKALADLLGLTQATVKTHLHNVFRKTGTARQSELVKLIAGFEPPERA</sequence>
<evidence type="ECO:0000259" key="4">
    <source>
        <dbReference type="SMART" id="SM00421"/>
    </source>
</evidence>
<evidence type="ECO:0000256" key="2">
    <source>
        <dbReference type="ARBA" id="ARBA00023125"/>
    </source>
</evidence>
<evidence type="ECO:0000256" key="3">
    <source>
        <dbReference type="ARBA" id="ARBA00023163"/>
    </source>
</evidence>
<gene>
    <name evidence="5" type="ORF">CIT40_27200</name>
</gene>
<dbReference type="KEGG" id="brq:CIT40_27200"/>
<dbReference type="GO" id="GO:0006355">
    <property type="term" value="P:regulation of DNA-templated transcription"/>
    <property type="evidence" value="ECO:0007669"/>
    <property type="project" value="InterPro"/>
</dbReference>
<evidence type="ECO:0000256" key="1">
    <source>
        <dbReference type="ARBA" id="ARBA00023015"/>
    </source>
</evidence>
<dbReference type="InterPro" id="IPR036388">
    <property type="entry name" value="WH-like_DNA-bd_sf"/>
</dbReference>
<dbReference type="Proteomes" id="UP000215884">
    <property type="component" value="Chromosome"/>
</dbReference>
<name>A0A2U8Q441_9BRAD</name>
<protein>
    <submittedName>
        <fullName evidence="5">LuxR family transcriptional regulator</fullName>
    </submittedName>
</protein>
<keyword evidence="3" id="KW-0804">Transcription</keyword>